<protein>
    <submittedName>
        <fullName evidence="1">Uncharacterized protein</fullName>
    </submittedName>
</protein>
<organism evidence="1 2">
    <name type="scientific">Faecalibacterium taiwanense</name>
    <dbReference type="NCBI Taxonomy" id="3030638"/>
    <lineage>
        <taxon>Bacteria</taxon>
        <taxon>Bacillati</taxon>
        <taxon>Bacillota</taxon>
        <taxon>Clostridia</taxon>
        <taxon>Eubacteriales</taxon>
        <taxon>Oscillospiraceae</taxon>
        <taxon>Faecalibacterium</taxon>
    </lineage>
</organism>
<proteinExistence type="predicted"/>
<dbReference type="AlphaFoldDB" id="A0AB35XVW7"/>
<sequence>MWNIRSHARRFPVHTGTLTPSIAHPNRFLNHLKRFFAGFLTFRGGKIKKCTVSGDKTNDFECAPGSWLALSVKPYRACQLSQRESPWHNGKVSGQTITLSGFARGSLFEGTVAQRLRGFQSAEHKKSFSEATWIFCMEPNSFGVTRGEQPLVRASRASKVAGAFLVLFWHAKENVPGGNALAKGMKL</sequence>
<evidence type="ECO:0000313" key="2">
    <source>
        <dbReference type="Proteomes" id="UP001379600"/>
    </source>
</evidence>
<comment type="caution">
    <text evidence="1">The sequence shown here is derived from an EMBL/GenBank/DDBJ whole genome shotgun (WGS) entry which is preliminary data.</text>
</comment>
<keyword evidence="2" id="KW-1185">Reference proteome</keyword>
<evidence type="ECO:0000313" key="1">
    <source>
        <dbReference type="EMBL" id="MEJ3689656.1"/>
    </source>
</evidence>
<reference evidence="1 2" key="1">
    <citation type="submission" date="2024-03" db="EMBL/GenBank/DDBJ databases">
        <authorList>
            <person name="Plomp N."/>
            <person name="Harmsen H.J."/>
        </authorList>
    </citation>
    <scope>NUCLEOTIDE SEQUENCE [LARGE SCALE GENOMIC DNA]</scope>
    <source>
        <strain evidence="1 2">HTF-76H</strain>
    </source>
</reference>
<name>A0AB35XVW7_9FIRM</name>
<accession>A0AB35XVW7</accession>
<dbReference type="RefSeq" id="WP_294648035.1">
    <property type="nucleotide sequence ID" value="NZ_JBBFKC010000001.1"/>
</dbReference>
<gene>
    <name evidence="1" type="ORF">WF787_00240</name>
</gene>
<dbReference type="EMBL" id="JBBFKC010000001">
    <property type="protein sequence ID" value="MEJ3689656.1"/>
    <property type="molecule type" value="Genomic_DNA"/>
</dbReference>
<dbReference type="Proteomes" id="UP001379600">
    <property type="component" value="Unassembled WGS sequence"/>
</dbReference>